<feature type="transmembrane region" description="Helical" evidence="8">
    <location>
        <begin position="100"/>
        <end position="117"/>
    </location>
</feature>
<comment type="subcellular location">
    <subcellularLocation>
        <location evidence="1 8">Cell membrane</location>
        <topology evidence="1 8">Multi-pass membrane protein</topology>
    </subcellularLocation>
</comment>
<dbReference type="EMBL" id="LLYA01000170">
    <property type="protein sequence ID" value="KRR21822.1"/>
    <property type="molecule type" value="Genomic_DNA"/>
</dbReference>
<dbReference type="InterPro" id="IPR052017">
    <property type="entry name" value="TSUP"/>
</dbReference>
<feature type="transmembrane region" description="Helical" evidence="8">
    <location>
        <begin position="170"/>
        <end position="187"/>
    </location>
</feature>
<keyword evidence="7 8" id="KW-0472">Membrane</keyword>
<keyword evidence="4 8" id="KW-1003">Cell membrane</keyword>
<proteinExistence type="inferred from homology"/>
<evidence type="ECO:0000256" key="2">
    <source>
        <dbReference type="ARBA" id="ARBA00009142"/>
    </source>
</evidence>
<accession>A0A0R3MQG7</accession>
<keyword evidence="10" id="KW-1185">Reference proteome</keyword>
<evidence type="ECO:0000256" key="1">
    <source>
        <dbReference type="ARBA" id="ARBA00004651"/>
    </source>
</evidence>
<organism evidence="9 10">
    <name type="scientific">Bradyrhizobium retamae</name>
    <dbReference type="NCBI Taxonomy" id="1300035"/>
    <lineage>
        <taxon>Bacteria</taxon>
        <taxon>Pseudomonadati</taxon>
        <taxon>Pseudomonadota</taxon>
        <taxon>Alphaproteobacteria</taxon>
        <taxon>Hyphomicrobiales</taxon>
        <taxon>Nitrobacteraceae</taxon>
        <taxon>Bradyrhizobium</taxon>
    </lineage>
</organism>
<evidence type="ECO:0000256" key="6">
    <source>
        <dbReference type="ARBA" id="ARBA00022989"/>
    </source>
</evidence>
<dbReference type="OrthoDB" id="8421744at2"/>
<keyword evidence="6 8" id="KW-1133">Transmembrane helix</keyword>
<feature type="transmembrane region" description="Helical" evidence="8">
    <location>
        <begin position="46"/>
        <end position="63"/>
    </location>
</feature>
<gene>
    <name evidence="9" type="ORF">CQ13_07235</name>
</gene>
<comment type="similarity">
    <text evidence="2 8">Belongs to the 4-toluene sulfonate uptake permease (TSUP) (TC 2.A.102) family.</text>
</comment>
<protein>
    <recommendedName>
        <fullName evidence="8">Probable membrane transporter protein</fullName>
    </recommendedName>
</protein>
<dbReference type="Proteomes" id="UP000052023">
    <property type="component" value="Unassembled WGS sequence"/>
</dbReference>
<dbReference type="AlphaFoldDB" id="A0A0R3MQG7"/>
<keyword evidence="3" id="KW-0813">Transport</keyword>
<feature type="transmembrane region" description="Helical" evidence="8">
    <location>
        <begin position="199"/>
        <end position="218"/>
    </location>
</feature>
<evidence type="ECO:0000256" key="4">
    <source>
        <dbReference type="ARBA" id="ARBA00022475"/>
    </source>
</evidence>
<name>A0A0R3MQG7_9BRAD</name>
<evidence type="ECO:0000256" key="3">
    <source>
        <dbReference type="ARBA" id="ARBA00022448"/>
    </source>
</evidence>
<evidence type="ECO:0000256" key="5">
    <source>
        <dbReference type="ARBA" id="ARBA00022692"/>
    </source>
</evidence>
<feature type="transmembrane region" description="Helical" evidence="8">
    <location>
        <begin position="75"/>
        <end position="94"/>
    </location>
</feature>
<evidence type="ECO:0000256" key="7">
    <source>
        <dbReference type="ARBA" id="ARBA00023136"/>
    </source>
</evidence>
<dbReference type="PANTHER" id="PTHR30269:SF37">
    <property type="entry name" value="MEMBRANE TRANSPORTER PROTEIN"/>
    <property type="match status" value="1"/>
</dbReference>
<dbReference type="PANTHER" id="PTHR30269">
    <property type="entry name" value="TRANSMEMBRANE PROTEIN YFCA"/>
    <property type="match status" value="1"/>
</dbReference>
<evidence type="ECO:0000313" key="9">
    <source>
        <dbReference type="EMBL" id="KRR21822.1"/>
    </source>
</evidence>
<feature type="transmembrane region" description="Helical" evidence="8">
    <location>
        <begin position="12"/>
        <end position="40"/>
    </location>
</feature>
<dbReference type="InterPro" id="IPR002781">
    <property type="entry name" value="TM_pro_TauE-like"/>
</dbReference>
<feature type="transmembrane region" description="Helical" evidence="8">
    <location>
        <begin position="129"/>
        <end position="158"/>
    </location>
</feature>
<dbReference type="GO" id="GO:0005886">
    <property type="term" value="C:plasma membrane"/>
    <property type="evidence" value="ECO:0007669"/>
    <property type="project" value="UniProtKB-SubCell"/>
</dbReference>
<dbReference type="Pfam" id="PF01925">
    <property type="entry name" value="TauE"/>
    <property type="match status" value="1"/>
</dbReference>
<keyword evidence="5 8" id="KW-0812">Transmembrane</keyword>
<comment type="caution">
    <text evidence="9">The sequence shown here is derived from an EMBL/GenBank/DDBJ whole genome shotgun (WGS) entry which is preliminary data.</text>
</comment>
<evidence type="ECO:0000313" key="10">
    <source>
        <dbReference type="Proteomes" id="UP000052023"/>
    </source>
</evidence>
<dbReference type="RefSeq" id="WP_057845719.1">
    <property type="nucleotide sequence ID" value="NZ_LLYA01000170.1"/>
</dbReference>
<sequence>MDGTTLELPLFLLATFVGALVAGLSGFAFGLVVSAIWLYILTPLQTATLIIAFGLVVQGYSVWKLRGALNWRTLWPFVAGAALGVPIGVGILTWANPAHVRAGVGAFLVLYSLYALLRPAIPAVKAGGAAADAAVGFLNGVLGGIAGLAGILVTIWCGLRGWPKDVQRTVFQPVAVAIFAMSALWIGARGAITPDTIKLFLIGLPALFAGTWAGLKLYGRLDEAAFRKVVLVLLLVSGAVLVI</sequence>
<evidence type="ECO:0000256" key="8">
    <source>
        <dbReference type="RuleBase" id="RU363041"/>
    </source>
</evidence>
<reference evidence="9 10" key="1">
    <citation type="submission" date="2014-03" db="EMBL/GenBank/DDBJ databases">
        <title>Bradyrhizobium valentinum sp. nov., isolated from effective nodules of Lupinus mariae-josephae, a lupine endemic of basic-lime soils in Eastern Spain.</title>
        <authorList>
            <person name="Duran D."/>
            <person name="Rey L."/>
            <person name="Navarro A."/>
            <person name="Busquets A."/>
            <person name="Imperial J."/>
            <person name="Ruiz-Argueso T."/>
        </authorList>
    </citation>
    <scope>NUCLEOTIDE SEQUENCE [LARGE SCALE GENOMIC DNA]</scope>
    <source>
        <strain evidence="9 10">Ro19</strain>
    </source>
</reference>